<reference evidence="9 10" key="1">
    <citation type="journal article" date="2016" name="Int. J. Syst. Evol. Microbiol.">
        <title>Caldimicrobium thiodismutans sp. nov., a sulfur-disproportionating bacterium isolated from a hot spring, and emended description of the genus Caldimicrobium.</title>
        <authorList>
            <person name="Kojima H."/>
            <person name="Umezawa K."/>
            <person name="Fukui M."/>
        </authorList>
    </citation>
    <scope>NUCLEOTIDE SEQUENCE [LARGE SCALE GENOMIC DNA]</scope>
    <source>
        <strain evidence="9 10">TF1</strain>
    </source>
</reference>
<keyword evidence="6" id="KW-0460">Magnesium</keyword>
<dbReference type="RefSeq" id="WP_068514820.1">
    <property type="nucleotide sequence ID" value="NZ_AP014945.1"/>
</dbReference>
<name>A0A0U5ARR1_9BACT</name>
<feature type="domain" description="Phosphoribosyltransferase" evidence="7">
    <location>
        <begin position="249"/>
        <end position="297"/>
    </location>
</feature>
<dbReference type="InterPro" id="IPR023031">
    <property type="entry name" value="OPRT"/>
</dbReference>
<dbReference type="Proteomes" id="UP000068196">
    <property type="component" value="Chromosome"/>
</dbReference>
<dbReference type="KEGG" id="cthi:THC_1230"/>
<dbReference type="PANTHER" id="PTHR19278:SF9">
    <property type="entry name" value="URIDINE 5'-MONOPHOSPHATE SYNTHASE"/>
    <property type="match status" value="1"/>
</dbReference>
<dbReference type="Gene3D" id="3.40.50.2020">
    <property type="match status" value="1"/>
</dbReference>
<dbReference type="GO" id="GO:0004588">
    <property type="term" value="F:orotate phosphoribosyltransferase activity"/>
    <property type="evidence" value="ECO:0007669"/>
    <property type="project" value="UniProtKB-UniRule"/>
</dbReference>
<evidence type="ECO:0000259" key="7">
    <source>
        <dbReference type="Pfam" id="PF00156"/>
    </source>
</evidence>
<dbReference type="CDD" id="cd06223">
    <property type="entry name" value="PRTases_typeI"/>
    <property type="match status" value="1"/>
</dbReference>
<feature type="binding site" description="in other chain" evidence="6">
    <location>
        <position position="233"/>
    </location>
    <ligand>
        <name>5-phospho-alpha-D-ribose 1-diphosphate</name>
        <dbReference type="ChEBI" id="CHEBI:58017"/>
        <note>ligand shared between dimeric partners</note>
    </ligand>
</feature>
<dbReference type="HAMAP" id="MF_01208">
    <property type="entry name" value="PyrE"/>
    <property type="match status" value="1"/>
</dbReference>
<dbReference type="InterPro" id="IPR029057">
    <property type="entry name" value="PRTase-like"/>
</dbReference>
<dbReference type="EMBL" id="AP014945">
    <property type="protein sequence ID" value="BAU23601.1"/>
    <property type="molecule type" value="Genomic_DNA"/>
</dbReference>
<evidence type="ECO:0000256" key="2">
    <source>
        <dbReference type="ARBA" id="ARBA00011971"/>
    </source>
</evidence>
<evidence type="ECO:0000256" key="5">
    <source>
        <dbReference type="ARBA" id="ARBA00022975"/>
    </source>
</evidence>
<evidence type="ECO:0000256" key="6">
    <source>
        <dbReference type="HAMAP-Rule" id="MF_01208"/>
    </source>
</evidence>
<organism evidence="9 10">
    <name type="scientific">Caldimicrobium thiodismutans</name>
    <dbReference type="NCBI Taxonomy" id="1653476"/>
    <lineage>
        <taxon>Bacteria</taxon>
        <taxon>Pseudomonadati</taxon>
        <taxon>Thermodesulfobacteriota</taxon>
        <taxon>Thermodesulfobacteria</taxon>
        <taxon>Thermodesulfobacteriales</taxon>
        <taxon>Thermodesulfobacteriaceae</taxon>
        <taxon>Caldimicrobium</taxon>
    </lineage>
</organism>
<feature type="binding site" evidence="6">
    <location>
        <position position="236"/>
    </location>
    <ligand>
        <name>5-phospho-alpha-D-ribose 1-diphosphate</name>
        <dbReference type="ChEBI" id="CHEBI:58017"/>
        <note>ligand shared between dimeric partners</note>
    </ligand>
</feature>
<keyword evidence="3 6" id="KW-0328">Glycosyltransferase</keyword>
<evidence type="ECO:0000256" key="3">
    <source>
        <dbReference type="ARBA" id="ARBA00022676"/>
    </source>
</evidence>
<feature type="binding site" evidence="6">
    <location>
        <position position="262"/>
    </location>
    <ligand>
        <name>orotate</name>
        <dbReference type="ChEBI" id="CHEBI:30839"/>
    </ligand>
</feature>
<evidence type="ECO:0000313" key="10">
    <source>
        <dbReference type="Proteomes" id="UP000068196"/>
    </source>
</evidence>
<comment type="pathway">
    <text evidence="1 6">Pyrimidine metabolism; UMP biosynthesis via de novo pathway; UMP from orotate: step 1/2.</text>
</comment>
<dbReference type="EC" id="2.4.2.10" evidence="2 6"/>
<dbReference type="STRING" id="1653476.THC_1230"/>
<gene>
    <name evidence="6" type="primary">pyrE</name>
    <name evidence="9" type="ORF">THC_1230</name>
</gene>
<feature type="binding site" description="in other chain" evidence="6">
    <location>
        <begin position="258"/>
        <end position="266"/>
    </location>
    <ligand>
        <name>5-phospho-alpha-D-ribose 1-diphosphate</name>
        <dbReference type="ChEBI" id="CHEBI:58017"/>
        <note>ligand shared between dimeric partners</note>
    </ligand>
</feature>
<comment type="similarity">
    <text evidence="6">Belongs to the purine/pyrimidine phosphoribosyltransferase family. PyrE subfamily.</text>
</comment>
<evidence type="ECO:0000259" key="8">
    <source>
        <dbReference type="Pfam" id="PF07238"/>
    </source>
</evidence>
<accession>A0A0U5ARR1</accession>
<proteinExistence type="inferred from homology"/>
<comment type="caution">
    <text evidence="6">Lacks conserved residue(s) required for the propagation of feature annotation.</text>
</comment>
<comment type="subunit">
    <text evidence="6">Homodimer.</text>
</comment>
<dbReference type="GO" id="GO:0035438">
    <property type="term" value="F:cyclic-di-GMP binding"/>
    <property type="evidence" value="ECO:0007669"/>
    <property type="project" value="InterPro"/>
</dbReference>
<dbReference type="GO" id="GO:0000287">
    <property type="term" value="F:magnesium ion binding"/>
    <property type="evidence" value="ECO:0007669"/>
    <property type="project" value="UniProtKB-UniRule"/>
</dbReference>
<keyword evidence="5 6" id="KW-0665">Pyrimidine biosynthesis</keyword>
<dbReference type="PANTHER" id="PTHR19278">
    <property type="entry name" value="OROTATE PHOSPHORIBOSYLTRANSFERASE"/>
    <property type="match status" value="1"/>
</dbReference>
<keyword evidence="4 6" id="KW-0808">Transferase</keyword>
<feature type="domain" description="PilZ" evidence="8">
    <location>
        <begin position="3"/>
        <end position="101"/>
    </location>
</feature>
<dbReference type="InterPro" id="IPR000836">
    <property type="entry name" value="PRTase_dom"/>
</dbReference>
<dbReference type="InterPro" id="IPR009875">
    <property type="entry name" value="PilZ_domain"/>
</dbReference>
<dbReference type="GO" id="GO:0044205">
    <property type="term" value="P:'de novo' UMP biosynthetic process"/>
    <property type="evidence" value="ECO:0007669"/>
    <property type="project" value="UniProtKB-UniRule"/>
</dbReference>
<comment type="cofactor">
    <cofactor evidence="6">
        <name>Mg(2+)</name>
        <dbReference type="ChEBI" id="CHEBI:18420"/>
    </cofactor>
</comment>
<sequence length="324" mass="36759">MREKRKFFRLPFEEKVEFVCPKGIFSGVVKDLSFGGLYIANPDNFPELKDEVDLIFLLKDADPPIKVFMKGRVVRIDKDKGFAIKFMSIPQESFQHLRNYIIYNAPSPEIAELEIKKFLGEFDTAHQIVKAFNVFFLKNEIMPYLLERALLYSPEKPFKLSSGKESPYYLDCRKITLYGPSYQLIGELFWEELRYTDIEGVAGMSMGADPIVCGILSAALSEERALEGILIRKEPKKYGTGKQLEGNFCKGMKIALVEDVVTTGGSLLKAIEACEKEDLNIISVIALVDREEGGKEALKERGYELKSFFTLSEIISTHKELQSS</sequence>
<dbReference type="Pfam" id="PF07238">
    <property type="entry name" value="PilZ"/>
    <property type="match status" value="1"/>
</dbReference>
<evidence type="ECO:0000256" key="4">
    <source>
        <dbReference type="ARBA" id="ARBA00022679"/>
    </source>
</evidence>
<reference evidence="10" key="2">
    <citation type="journal article" date="2016" name="Int. J. Syst. Evol. Microbiol.">
        <title>Caldimicrobium thiodismutans sp. nov., a sulfur-disproportionating bacterium isolated from a hot spring.</title>
        <authorList>
            <person name="Kojima H."/>
            <person name="Umezawa K."/>
            <person name="Fukui M."/>
        </authorList>
    </citation>
    <scope>NUCLEOTIDE SEQUENCE [LARGE SCALE GENOMIC DNA]</scope>
    <source>
        <strain evidence="10">TF1</strain>
    </source>
</reference>
<dbReference type="SUPFAM" id="SSF141371">
    <property type="entry name" value="PilZ domain-like"/>
    <property type="match status" value="1"/>
</dbReference>
<dbReference type="InterPro" id="IPR004467">
    <property type="entry name" value="Or_phspho_trans_dom"/>
</dbReference>
<dbReference type="OrthoDB" id="9785917at2"/>
<dbReference type="NCBIfam" id="TIGR00336">
    <property type="entry name" value="pyrE"/>
    <property type="match status" value="1"/>
</dbReference>
<feature type="binding site" evidence="6">
    <location>
        <position position="232"/>
    </location>
    <ligand>
        <name>5-phospho-alpha-D-ribose 1-diphosphate</name>
        <dbReference type="ChEBI" id="CHEBI:58017"/>
        <note>ligand shared between dimeric partners</note>
    </ligand>
</feature>
<dbReference type="UniPathway" id="UPA00070">
    <property type="reaction ID" value="UER00119"/>
</dbReference>
<dbReference type="AlphaFoldDB" id="A0A0U5ARR1"/>
<dbReference type="SUPFAM" id="SSF53271">
    <property type="entry name" value="PRTase-like"/>
    <property type="match status" value="1"/>
</dbReference>
<dbReference type="Pfam" id="PF00156">
    <property type="entry name" value="Pribosyltran"/>
    <property type="match status" value="1"/>
</dbReference>
<protein>
    <recommendedName>
        <fullName evidence="2 6">Orotate phosphoribosyltransferase</fullName>
        <shortName evidence="6">OPRT</shortName>
        <shortName evidence="6">OPRTase</shortName>
        <ecNumber evidence="2 6">2.4.2.10</ecNumber>
    </recommendedName>
</protein>
<dbReference type="PATRIC" id="fig|1653476.3.peg.1279"/>
<evidence type="ECO:0000256" key="1">
    <source>
        <dbReference type="ARBA" id="ARBA00004889"/>
    </source>
</evidence>
<dbReference type="GO" id="GO:0019856">
    <property type="term" value="P:pyrimidine nucleobase biosynthetic process"/>
    <property type="evidence" value="ECO:0007669"/>
    <property type="project" value="TreeGrafter"/>
</dbReference>
<dbReference type="Gene3D" id="2.40.10.220">
    <property type="entry name" value="predicted glycosyltransferase like domains"/>
    <property type="match status" value="1"/>
</dbReference>
<evidence type="ECO:0000313" key="9">
    <source>
        <dbReference type="EMBL" id="BAU23601.1"/>
    </source>
</evidence>
<comment type="function">
    <text evidence="6">Catalyzes the transfer of a ribosyl phosphate group from 5-phosphoribose 1-diphosphate to orotate, leading to the formation of orotidine monophosphate (OMP).</text>
</comment>
<comment type="catalytic activity">
    <reaction evidence="6">
        <text>orotidine 5'-phosphate + diphosphate = orotate + 5-phospho-alpha-D-ribose 1-diphosphate</text>
        <dbReference type="Rhea" id="RHEA:10380"/>
        <dbReference type="ChEBI" id="CHEBI:30839"/>
        <dbReference type="ChEBI" id="CHEBI:33019"/>
        <dbReference type="ChEBI" id="CHEBI:57538"/>
        <dbReference type="ChEBI" id="CHEBI:58017"/>
        <dbReference type="EC" id="2.4.2.10"/>
    </reaction>
</comment>
<feature type="binding site" evidence="6">
    <location>
        <position position="290"/>
    </location>
    <ligand>
        <name>orotate</name>
        <dbReference type="ChEBI" id="CHEBI:30839"/>
    </ligand>
</feature>
<keyword evidence="10" id="KW-1185">Reference proteome</keyword>